<dbReference type="AlphaFoldDB" id="A0A6F9DF81"/>
<dbReference type="InterPro" id="IPR015915">
    <property type="entry name" value="Kelch-typ_b-propeller"/>
</dbReference>
<reference evidence="3" key="1">
    <citation type="submission" date="2020-04" db="EMBL/GenBank/DDBJ databases">
        <authorList>
            <person name="Neveu A P."/>
        </authorList>
    </citation>
    <scope>NUCLEOTIDE SEQUENCE</scope>
    <source>
        <tissue evidence="3">Whole embryo</tissue>
    </source>
</reference>
<dbReference type="SUPFAM" id="SSF117281">
    <property type="entry name" value="Kelch motif"/>
    <property type="match status" value="1"/>
</dbReference>
<gene>
    <name evidence="3" type="primary">Klhl12-008</name>
</gene>
<accession>A0A6F9DF81</accession>
<keyword evidence="1" id="KW-0880">Kelch repeat</keyword>
<protein>
    <submittedName>
        <fullName evidence="3">Kelch-like protein 12</fullName>
    </submittedName>
</protein>
<dbReference type="InterPro" id="IPR006652">
    <property type="entry name" value="Kelch_1"/>
</dbReference>
<name>A0A6F9DF81_9ASCI</name>
<sequence length="103" mass="11343">MNEITYGLASVELHGKIYAIGGWGKQAVECYDPVAGKWRLLAQKQIDSSHHGDCVVNEQIYAVGGWNGCKSLNSVEVYDKLQDSWSPCFTLVKPVYGHTVVAI</sequence>
<dbReference type="Gene3D" id="2.120.10.80">
    <property type="entry name" value="Kelch-type beta propeller"/>
    <property type="match status" value="1"/>
</dbReference>
<dbReference type="EMBL" id="LR786252">
    <property type="protein sequence ID" value="CAB3259381.1"/>
    <property type="molecule type" value="mRNA"/>
</dbReference>
<dbReference type="SMART" id="SM00612">
    <property type="entry name" value="Kelch"/>
    <property type="match status" value="2"/>
</dbReference>
<keyword evidence="2" id="KW-0677">Repeat</keyword>
<dbReference type="PANTHER" id="PTHR24412">
    <property type="entry name" value="KELCH PROTEIN"/>
    <property type="match status" value="1"/>
</dbReference>
<proteinExistence type="evidence at transcript level"/>
<evidence type="ECO:0000256" key="1">
    <source>
        <dbReference type="ARBA" id="ARBA00022441"/>
    </source>
</evidence>
<evidence type="ECO:0000313" key="3">
    <source>
        <dbReference type="EMBL" id="CAB3259381.1"/>
    </source>
</evidence>
<evidence type="ECO:0000256" key="2">
    <source>
        <dbReference type="ARBA" id="ARBA00022737"/>
    </source>
</evidence>
<organism evidence="3">
    <name type="scientific">Phallusia mammillata</name>
    <dbReference type="NCBI Taxonomy" id="59560"/>
    <lineage>
        <taxon>Eukaryota</taxon>
        <taxon>Metazoa</taxon>
        <taxon>Chordata</taxon>
        <taxon>Tunicata</taxon>
        <taxon>Ascidiacea</taxon>
        <taxon>Phlebobranchia</taxon>
        <taxon>Ascidiidae</taxon>
        <taxon>Phallusia</taxon>
    </lineage>
</organism>
<dbReference type="Pfam" id="PF01344">
    <property type="entry name" value="Kelch_1"/>
    <property type="match status" value="2"/>
</dbReference>
<dbReference type="PANTHER" id="PTHR24412:SF441">
    <property type="entry name" value="KELCH-LIKE PROTEIN 28"/>
    <property type="match status" value="1"/>
</dbReference>